<dbReference type="GO" id="GO:0008270">
    <property type="term" value="F:zinc ion binding"/>
    <property type="evidence" value="ECO:0007669"/>
    <property type="project" value="UniProtKB-KW"/>
</dbReference>
<reference evidence="6" key="2">
    <citation type="submission" date="2018-08" db="UniProtKB">
        <authorList>
            <consortium name="EnsemblPlants"/>
        </authorList>
    </citation>
    <scope>IDENTIFICATION</scope>
    <source>
        <strain evidence="6">Yugu1</strain>
    </source>
</reference>
<accession>K3ZMF6</accession>
<organism evidence="6 7">
    <name type="scientific">Setaria italica</name>
    <name type="common">Foxtail millet</name>
    <name type="synonym">Panicum italicum</name>
    <dbReference type="NCBI Taxonomy" id="4555"/>
    <lineage>
        <taxon>Eukaryota</taxon>
        <taxon>Viridiplantae</taxon>
        <taxon>Streptophyta</taxon>
        <taxon>Embryophyta</taxon>
        <taxon>Tracheophyta</taxon>
        <taxon>Spermatophyta</taxon>
        <taxon>Magnoliopsida</taxon>
        <taxon>Liliopsida</taxon>
        <taxon>Poales</taxon>
        <taxon>Poaceae</taxon>
        <taxon>PACMAD clade</taxon>
        <taxon>Panicoideae</taxon>
        <taxon>Panicodae</taxon>
        <taxon>Paniceae</taxon>
        <taxon>Cenchrinae</taxon>
        <taxon>Setaria</taxon>
    </lineage>
</organism>
<dbReference type="FunCoup" id="K3ZMF6">
    <property type="interactions" value="439"/>
</dbReference>
<name>K3ZMF6_SETIT</name>
<dbReference type="PANTHER" id="PTHR33680">
    <property type="entry name" value="OS07G0190500 PROTEIN"/>
    <property type="match status" value="1"/>
</dbReference>
<evidence type="ECO:0000256" key="3">
    <source>
        <dbReference type="ARBA" id="ARBA00022833"/>
    </source>
</evidence>
<keyword evidence="1" id="KW-0479">Metal-binding</keyword>
<feature type="domain" description="GRF-type" evidence="5">
    <location>
        <begin position="7"/>
        <end position="52"/>
    </location>
</feature>
<dbReference type="Gramene" id="KQK94901">
    <property type="protein sequence ID" value="KQK94901"/>
    <property type="gene ID" value="SETIT_027771mg"/>
</dbReference>
<keyword evidence="7" id="KW-1185">Reference proteome</keyword>
<evidence type="ECO:0000256" key="1">
    <source>
        <dbReference type="ARBA" id="ARBA00022723"/>
    </source>
</evidence>
<evidence type="ECO:0000259" key="5">
    <source>
        <dbReference type="PROSITE" id="PS51999"/>
    </source>
</evidence>
<evidence type="ECO:0000256" key="4">
    <source>
        <dbReference type="PROSITE-ProRule" id="PRU01343"/>
    </source>
</evidence>
<reference evidence="7" key="1">
    <citation type="journal article" date="2012" name="Nat. Biotechnol.">
        <title>Reference genome sequence of the model plant Setaria.</title>
        <authorList>
            <person name="Bennetzen J.L."/>
            <person name="Schmutz J."/>
            <person name="Wang H."/>
            <person name="Percifield R."/>
            <person name="Hawkins J."/>
            <person name="Pontaroli A.C."/>
            <person name="Estep M."/>
            <person name="Feng L."/>
            <person name="Vaughn J.N."/>
            <person name="Grimwood J."/>
            <person name="Jenkins J."/>
            <person name="Barry K."/>
            <person name="Lindquist E."/>
            <person name="Hellsten U."/>
            <person name="Deshpande S."/>
            <person name="Wang X."/>
            <person name="Wu X."/>
            <person name="Mitros T."/>
            <person name="Triplett J."/>
            <person name="Yang X."/>
            <person name="Ye C.Y."/>
            <person name="Mauro-Herrera M."/>
            <person name="Wang L."/>
            <person name="Li P."/>
            <person name="Sharma M."/>
            <person name="Sharma R."/>
            <person name="Ronald P.C."/>
            <person name="Panaud O."/>
            <person name="Kellogg E.A."/>
            <person name="Brutnell T.P."/>
            <person name="Doust A.N."/>
            <person name="Tuskan G.A."/>
            <person name="Rokhsar D."/>
            <person name="Devos K.M."/>
        </authorList>
    </citation>
    <scope>NUCLEOTIDE SEQUENCE [LARGE SCALE GENOMIC DNA]</scope>
    <source>
        <strain evidence="7">cv. Yugu1</strain>
    </source>
</reference>
<dbReference type="EnsemblPlants" id="KQK94901">
    <property type="protein sequence ID" value="KQK94901"/>
    <property type="gene ID" value="SETIT_027771mg"/>
</dbReference>
<evidence type="ECO:0000256" key="2">
    <source>
        <dbReference type="ARBA" id="ARBA00022771"/>
    </source>
</evidence>
<dbReference type="OMA" id="WYWKVEY"/>
<dbReference type="InterPro" id="IPR010666">
    <property type="entry name" value="Znf_GRF"/>
</dbReference>
<dbReference type="PROSITE" id="PS51999">
    <property type="entry name" value="ZF_GRF"/>
    <property type="match status" value="1"/>
</dbReference>
<proteinExistence type="predicted"/>
<dbReference type="InParanoid" id="K3ZMF6"/>
<evidence type="ECO:0000313" key="7">
    <source>
        <dbReference type="Proteomes" id="UP000004995"/>
    </source>
</evidence>
<dbReference type="eggNOG" id="ENOG502R4H8">
    <property type="taxonomic scope" value="Eukaryota"/>
</dbReference>
<evidence type="ECO:0000313" key="6">
    <source>
        <dbReference type="EnsemblPlants" id="KQK94901"/>
    </source>
</evidence>
<keyword evidence="3" id="KW-0862">Zinc</keyword>
<protein>
    <recommendedName>
        <fullName evidence="5">GRF-type domain-containing protein</fullName>
    </recommendedName>
</protein>
<dbReference type="AlphaFoldDB" id="K3ZMF6"/>
<dbReference type="HOGENOM" id="CLU_2678400_0_0_1"/>
<dbReference type="PANTHER" id="PTHR33680:SF7">
    <property type="entry name" value="OS02G0474200 PROTEIN"/>
    <property type="match status" value="1"/>
</dbReference>
<sequence length="75" mass="8537">GLSLIMCTKCGLRRVVRCTSQQKWSLGQIFYCCPLHKRDGSGCPFWYWKVEYINVVASRGLLLSSESAYNRAGLM</sequence>
<dbReference type="EMBL" id="AGNK02005031">
    <property type="status" value="NOT_ANNOTATED_CDS"/>
    <property type="molecule type" value="Genomic_DNA"/>
</dbReference>
<dbReference type="Proteomes" id="UP000004995">
    <property type="component" value="Unassembled WGS sequence"/>
</dbReference>
<keyword evidence="2 4" id="KW-0863">Zinc-finger</keyword>